<dbReference type="Proteomes" id="UP000287336">
    <property type="component" value="Unassembled WGS sequence"/>
</dbReference>
<keyword evidence="3" id="KW-1185">Reference proteome</keyword>
<dbReference type="EMBL" id="RZHG01000030">
    <property type="protein sequence ID" value="RUR26842.1"/>
    <property type="molecule type" value="Genomic_DNA"/>
</dbReference>
<evidence type="ECO:0000313" key="2">
    <source>
        <dbReference type="EMBL" id="RUR26842.1"/>
    </source>
</evidence>
<protein>
    <submittedName>
        <fullName evidence="2">HK97 gp10 family phage protein</fullName>
    </submittedName>
</protein>
<sequence>MGWSRLLGGFVSEVEKTQNKRLRAAAMQAFSGVIERSPVDTGAFRSNNTVSVGTPDYSADESKTDDPLAEGMQIIGRVNNAFGVIYVQNNLIYAEELENGSSGQTGNRPGGIYAVTFNDLKEASR</sequence>
<dbReference type="RefSeq" id="WP_126949126.1">
    <property type="nucleotide sequence ID" value="NZ_RZHG01000030.1"/>
</dbReference>
<feature type="region of interest" description="Disordered" evidence="1">
    <location>
        <begin position="41"/>
        <end position="65"/>
    </location>
</feature>
<dbReference type="AlphaFoldDB" id="A0A433KF00"/>
<reference evidence="2 3" key="1">
    <citation type="submission" date="2018-12" db="EMBL/GenBank/DDBJ databases">
        <title>three novel Halomonas strain isolated from plants.</title>
        <authorList>
            <person name="Sun C."/>
        </authorList>
    </citation>
    <scope>NUCLEOTIDE SEQUENCE [LARGE SCALE GENOMIC DNA]</scope>
    <source>
        <strain evidence="2 3">DSM 19434</strain>
    </source>
</reference>
<organism evidence="2 3">
    <name type="scientific">Vreelandella andesensis</name>
    <dbReference type="NCBI Taxonomy" id="447567"/>
    <lineage>
        <taxon>Bacteria</taxon>
        <taxon>Pseudomonadati</taxon>
        <taxon>Pseudomonadota</taxon>
        <taxon>Gammaproteobacteria</taxon>
        <taxon>Oceanospirillales</taxon>
        <taxon>Halomonadaceae</taxon>
        <taxon>Vreelandella</taxon>
    </lineage>
</organism>
<evidence type="ECO:0000313" key="3">
    <source>
        <dbReference type="Proteomes" id="UP000287336"/>
    </source>
</evidence>
<proteinExistence type="predicted"/>
<accession>A0A433KF00</accession>
<comment type="caution">
    <text evidence="2">The sequence shown here is derived from an EMBL/GenBank/DDBJ whole genome shotgun (WGS) entry which is preliminary data.</text>
</comment>
<dbReference type="OrthoDB" id="6650149at2"/>
<evidence type="ECO:0000256" key="1">
    <source>
        <dbReference type="SAM" id="MobiDB-lite"/>
    </source>
</evidence>
<gene>
    <name evidence="2" type="ORF">ELY33_17185</name>
</gene>
<name>A0A433KF00_9GAMM</name>